<proteinExistence type="predicted"/>
<dbReference type="InterPro" id="IPR002035">
    <property type="entry name" value="VWF_A"/>
</dbReference>
<feature type="domain" description="VWFA" evidence="1">
    <location>
        <begin position="160"/>
        <end position="215"/>
    </location>
</feature>
<protein>
    <submittedName>
        <fullName evidence="2">Pilus assembly protein</fullName>
    </submittedName>
</protein>
<dbReference type="Proteomes" id="UP000249725">
    <property type="component" value="Unassembled WGS sequence"/>
</dbReference>
<dbReference type="Gene3D" id="3.40.50.410">
    <property type="entry name" value="von Willebrand factor, type A domain"/>
    <property type="match status" value="2"/>
</dbReference>
<keyword evidence="3" id="KW-1185">Reference proteome</keyword>
<accession>A0A328ATW5</accession>
<evidence type="ECO:0000313" key="2">
    <source>
        <dbReference type="EMBL" id="RAK57715.1"/>
    </source>
</evidence>
<dbReference type="SUPFAM" id="SSF53300">
    <property type="entry name" value="vWA-like"/>
    <property type="match status" value="1"/>
</dbReference>
<evidence type="ECO:0000313" key="3">
    <source>
        <dbReference type="Proteomes" id="UP000249725"/>
    </source>
</evidence>
<dbReference type="OrthoDB" id="7522752at2"/>
<name>A0A328ATW5_9CAUL</name>
<organism evidence="2 3">
    <name type="scientific">Phenylobacterium deserti</name>
    <dbReference type="NCBI Taxonomy" id="1914756"/>
    <lineage>
        <taxon>Bacteria</taxon>
        <taxon>Pseudomonadati</taxon>
        <taxon>Pseudomonadota</taxon>
        <taxon>Alphaproteobacteria</taxon>
        <taxon>Caulobacterales</taxon>
        <taxon>Caulobacteraceae</taxon>
        <taxon>Phenylobacterium</taxon>
    </lineage>
</organism>
<dbReference type="AlphaFoldDB" id="A0A328ATW5"/>
<sequence length="551" mass="59483">MQMLPWLLKSQGAAMRMGQGDMFRRRASRLVSRFGADQRGGTAVTLAISLAVLAPVSLGVLDVYVTSQQKGKLQDALDSATLAAARSPAQTDAEIDQIGDAALAANLALIPGAELIGSTFDLEGNKVISYANVRLPKIGPTPGDGVLRVDSEAQRAGQIEVALVLDNTGSMAGTKLTNLKNAANSLVDKLVDASRRSTNSDPLRISLVPFSSTVRILPTTSLLNPAYNTASHSGSNIPSWIDPQGLAHRTSGSTYDIFDNQSDRLAIMKTWGGSWSGCIESRRAPFDIREDAPNASVPASMFVPYFWPDEPDNGSAASNQINDYLKDNTTNSDWRVKEKRSAKYQKIQSENLGWKNTGTFMSGYSFGPNAGCGLQPMIRLTNDYASVKTAINAMTAVGETNIPLGLMWGWHTLSPNMPLANGKAYETKDLRKIIILMTDGDNTFTTRGENNKSFYHGFGYIWQEMLGIGAGASNTQRTTALNNRLSQLCTNIKNKKIIVYTVRVEVTTGSSTLLQNCASSPDKFYDVQNASGLGAAFDQIAASIQNLRISK</sequence>
<dbReference type="InterPro" id="IPR036465">
    <property type="entry name" value="vWFA_dom_sf"/>
</dbReference>
<reference evidence="3" key="1">
    <citation type="submission" date="2018-05" db="EMBL/GenBank/DDBJ databases">
        <authorList>
            <person name="Li X."/>
        </authorList>
    </citation>
    <scope>NUCLEOTIDE SEQUENCE [LARGE SCALE GENOMIC DNA]</scope>
    <source>
        <strain evidence="3">YIM 73061</strain>
    </source>
</reference>
<dbReference type="PROSITE" id="PS50234">
    <property type="entry name" value="VWFA"/>
    <property type="match status" value="1"/>
</dbReference>
<gene>
    <name evidence="2" type="ORF">DJ018_07270</name>
</gene>
<dbReference type="CDD" id="cd00198">
    <property type="entry name" value="vWFA"/>
    <property type="match status" value="1"/>
</dbReference>
<comment type="caution">
    <text evidence="2">The sequence shown here is derived from an EMBL/GenBank/DDBJ whole genome shotgun (WGS) entry which is preliminary data.</text>
</comment>
<evidence type="ECO:0000259" key="1">
    <source>
        <dbReference type="PROSITE" id="PS50234"/>
    </source>
</evidence>
<dbReference type="EMBL" id="QFYR01000001">
    <property type="protein sequence ID" value="RAK57715.1"/>
    <property type="molecule type" value="Genomic_DNA"/>
</dbReference>